<comment type="caution">
    <text evidence="1">The sequence shown here is derived from an EMBL/GenBank/DDBJ whole genome shotgun (WGS) entry which is preliminary data.</text>
</comment>
<reference evidence="1" key="1">
    <citation type="submission" date="2021-05" db="EMBL/GenBank/DDBJ databases">
        <authorList>
            <person name="Pan Q."/>
            <person name="Jouanno E."/>
            <person name="Zahm M."/>
            <person name="Klopp C."/>
            <person name="Cabau C."/>
            <person name="Louis A."/>
            <person name="Berthelot C."/>
            <person name="Parey E."/>
            <person name="Roest Crollius H."/>
            <person name="Montfort J."/>
            <person name="Robinson-Rechavi M."/>
            <person name="Bouchez O."/>
            <person name="Lampietro C."/>
            <person name="Lopez Roques C."/>
            <person name="Donnadieu C."/>
            <person name="Postlethwait J."/>
            <person name="Bobe J."/>
            <person name="Dillon D."/>
            <person name="Chandos A."/>
            <person name="von Hippel F."/>
            <person name="Guiguen Y."/>
        </authorList>
    </citation>
    <scope>NUCLEOTIDE SEQUENCE</scope>
    <source>
        <strain evidence="1">YG-Jan2019</strain>
    </source>
</reference>
<sequence>MKLCVSLMVLLFCCHVVIPESFEVHPVLNEAPTTGEAMGTCQPDMCDLLWRLRIMESRLTAAENQVKDLQRDNQGKNVAFSAGFGGAGYYGPFNTDITLVYPEVLTNFGNAYNAATGVFTAPVAGVYHFTIYHHSGASRRSDSMLYKNQDLIAFISALNTDGSYNGSNGVILHLVPGDVVYIRLKANSWIWDHQNHVSHDGAKGWCHFNGILLFAV</sequence>
<dbReference type="EMBL" id="CM055749">
    <property type="protein sequence ID" value="KAJ7994533.1"/>
    <property type="molecule type" value="Genomic_DNA"/>
</dbReference>
<organism evidence="1 2">
    <name type="scientific">Dallia pectoralis</name>
    <name type="common">Alaska blackfish</name>
    <dbReference type="NCBI Taxonomy" id="75939"/>
    <lineage>
        <taxon>Eukaryota</taxon>
        <taxon>Metazoa</taxon>
        <taxon>Chordata</taxon>
        <taxon>Craniata</taxon>
        <taxon>Vertebrata</taxon>
        <taxon>Euteleostomi</taxon>
        <taxon>Actinopterygii</taxon>
        <taxon>Neopterygii</taxon>
        <taxon>Teleostei</taxon>
        <taxon>Protacanthopterygii</taxon>
        <taxon>Esociformes</taxon>
        <taxon>Umbridae</taxon>
        <taxon>Dallia</taxon>
    </lineage>
</organism>
<protein>
    <submittedName>
        <fullName evidence="1">Uncharacterized protein</fullName>
    </submittedName>
</protein>
<evidence type="ECO:0000313" key="2">
    <source>
        <dbReference type="Proteomes" id="UP001157502"/>
    </source>
</evidence>
<dbReference type="Proteomes" id="UP001157502">
    <property type="component" value="Chromosome 22"/>
</dbReference>
<keyword evidence="2" id="KW-1185">Reference proteome</keyword>
<gene>
    <name evidence="1" type="ORF">DPEC_G00250460</name>
</gene>
<proteinExistence type="predicted"/>
<evidence type="ECO:0000313" key="1">
    <source>
        <dbReference type="EMBL" id="KAJ7994533.1"/>
    </source>
</evidence>
<accession>A0ACC2FT86</accession>
<name>A0ACC2FT86_DALPE</name>